<dbReference type="PANTHER" id="PTHR43584:SF8">
    <property type="entry name" value="N-ACETYLMURAMATE ALPHA-1-PHOSPHATE URIDYLYLTRANSFERASE"/>
    <property type="match status" value="1"/>
</dbReference>
<reference evidence="4 5" key="1">
    <citation type="submission" date="2017-02" db="EMBL/GenBank/DDBJ databases">
        <title>Whole genome sequencing of Helicobacter bilis strain AAQJH.</title>
        <authorList>
            <person name="Conlan S."/>
            <person name="Thomas P.J."/>
            <person name="Mullikin J."/>
            <person name="Palmore T.N."/>
            <person name="Frank K.M."/>
            <person name="Segre J.A."/>
        </authorList>
    </citation>
    <scope>NUCLEOTIDE SEQUENCE [LARGE SCALE GENOMIC DNA]</scope>
    <source>
        <strain evidence="4 5">AAQJH</strain>
    </source>
</reference>
<sequence length="244" mass="27614">MNIVIPMAGLGSRFAKAGFINPKPLIDVMGKPMIVRVLENLYYPNANYILIARNEYLAKTQQVIQELLPNMNVKLIGIDKITEGSVCTILYAHRYVNNDTPLLIANTDQIIEHNIADFINDCKQRELCGSILTFEDKEKNPKWSFAKIQNNLVVEVKEKVAISTHATVGIYLFMRGKLFVDSAIDMIIANERVNNEFYTCPVYNYAIKSGAKIGIYNIESNAMHGIGTPEDLALYEEYCKNKRL</sequence>
<name>A0A1Q2LFD4_9HELI</name>
<dbReference type="CDD" id="cd04183">
    <property type="entry name" value="GT2_BcE_like"/>
    <property type="match status" value="1"/>
</dbReference>
<dbReference type="PANTHER" id="PTHR43584">
    <property type="entry name" value="NUCLEOTIDYL TRANSFERASE"/>
    <property type="match status" value="1"/>
</dbReference>
<dbReference type="GO" id="GO:0016779">
    <property type="term" value="F:nucleotidyltransferase activity"/>
    <property type="evidence" value="ECO:0007669"/>
    <property type="project" value="UniProtKB-KW"/>
</dbReference>
<evidence type="ECO:0000259" key="3">
    <source>
        <dbReference type="Pfam" id="PF00483"/>
    </source>
</evidence>
<feature type="domain" description="Nucleotidyl transferase" evidence="3">
    <location>
        <begin position="8"/>
        <end position="176"/>
    </location>
</feature>
<dbReference type="InterPro" id="IPR005835">
    <property type="entry name" value="NTP_transferase_dom"/>
</dbReference>
<keyword evidence="2" id="KW-0548">Nucleotidyltransferase</keyword>
<dbReference type="PIRSF" id="PIRSF028162">
    <property type="entry name" value="BcbE_prd"/>
    <property type="match status" value="1"/>
</dbReference>
<dbReference type="InterPro" id="IPR050065">
    <property type="entry name" value="GlmU-like"/>
</dbReference>
<dbReference type="Pfam" id="PF00483">
    <property type="entry name" value="NTP_transferase"/>
    <property type="match status" value="1"/>
</dbReference>
<dbReference type="Gene3D" id="3.90.550.10">
    <property type="entry name" value="Spore Coat Polysaccharide Biosynthesis Protein SpsA, Chain A"/>
    <property type="match status" value="1"/>
</dbReference>
<dbReference type="InterPro" id="IPR029044">
    <property type="entry name" value="Nucleotide-diphossugar_trans"/>
</dbReference>
<evidence type="ECO:0000256" key="1">
    <source>
        <dbReference type="ARBA" id="ARBA00022679"/>
    </source>
</evidence>
<organism evidence="4 5">
    <name type="scientific">Helicobacter bilis</name>
    <dbReference type="NCBI Taxonomy" id="37372"/>
    <lineage>
        <taxon>Bacteria</taxon>
        <taxon>Pseudomonadati</taxon>
        <taxon>Campylobacterota</taxon>
        <taxon>Epsilonproteobacteria</taxon>
        <taxon>Campylobacterales</taxon>
        <taxon>Helicobacteraceae</taxon>
        <taxon>Helicobacter</taxon>
    </lineage>
</organism>
<dbReference type="EMBL" id="CP019645">
    <property type="protein sequence ID" value="AQQ58797.1"/>
    <property type="molecule type" value="Genomic_DNA"/>
</dbReference>
<dbReference type="AlphaFoldDB" id="A0A1Q2LFD4"/>
<dbReference type="KEGG" id="hbl:XJ32_00345"/>
<protein>
    <submittedName>
        <fullName evidence="4">Lipopolysaccharide biosynthesis protein</fullName>
    </submittedName>
</protein>
<keyword evidence="1" id="KW-0808">Transferase</keyword>
<evidence type="ECO:0000313" key="4">
    <source>
        <dbReference type="EMBL" id="AQQ58797.1"/>
    </source>
</evidence>
<proteinExistence type="predicted"/>
<dbReference type="Proteomes" id="UP000188298">
    <property type="component" value="Chromosome"/>
</dbReference>
<evidence type="ECO:0000256" key="2">
    <source>
        <dbReference type="ARBA" id="ARBA00022695"/>
    </source>
</evidence>
<dbReference type="InterPro" id="IPR016873">
    <property type="entry name" value="Caps_polysacc_synth_BcbE_prd"/>
</dbReference>
<gene>
    <name evidence="4" type="ORF">XJ32_00345</name>
</gene>
<dbReference type="RefSeq" id="WP_077387958.1">
    <property type="nucleotide sequence ID" value="NZ_CP019645.1"/>
</dbReference>
<evidence type="ECO:0000313" key="5">
    <source>
        <dbReference type="Proteomes" id="UP000188298"/>
    </source>
</evidence>
<dbReference type="SUPFAM" id="SSF53448">
    <property type="entry name" value="Nucleotide-diphospho-sugar transferases"/>
    <property type="match status" value="1"/>
</dbReference>
<accession>A0A1Q2LFD4</accession>